<reference evidence="6 7" key="1">
    <citation type="submission" date="2019-04" db="EMBL/GenBank/DDBJ databases">
        <authorList>
            <person name="Li M."/>
            <person name="Gao C."/>
        </authorList>
    </citation>
    <scope>NUCLEOTIDE SEQUENCE [LARGE SCALE GENOMIC DNA]</scope>
    <source>
        <strain evidence="6 7">BGMRC 2031</strain>
    </source>
</reference>
<dbReference type="SUPFAM" id="SSF46785">
    <property type="entry name" value="Winged helix' DNA-binding domain"/>
    <property type="match status" value="1"/>
</dbReference>
<dbReference type="Pfam" id="PF03466">
    <property type="entry name" value="LysR_substrate"/>
    <property type="match status" value="1"/>
</dbReference>
<feature type="domain" description="HTH lysR-type" evidence="5">
    <location>
        <begin position="1"/>
        <end position="58"/>
    </location>
</feature>
<dbReference type="EMBL" id="SZPQ01000024">
    <property type="protein sequence ID" value="TKI04886.1"/>
    <property type="molecule type" value="Genomic_DNA"/>
</dbReference>
<dbReference type="CDD" id="cd05466">
    <property type="entry name" value="PBP2_LTTR_substrate"/>
    <property type="match status" value="1"/>
</dbReference>
<dbReference type="PANTHER" id="PTHR30427">
    <property type="entry name" value="TRANSCRIPTIONAL ACTIVATOR PROTEIN LYSR"/>
    <property type="match status" value="1"/>
</dbReference>
<evidence type="ECO:0000259" key="5">
    <source>
        <dbReference type="PROSITE" id="PS50931"/>
    </source>
</evidence>
<evidence type="ECO:0000256" key="2">
    <source>
        <dbReference type="ARBA" id="ARBA00023015"/>
    </source>
</evidence>
<accession>A0ABY2SHR5</accession>
<dbReference type="PRINTS" id="PR00039">
    <property type="entry name" value="HTHLYSR"/>
</dbReference>
<dbReference type="Pfam" id="PF00126">
    <property type="entry name" value="HTH_1"/>
    <property type="match status" value="1"/>
</dbReference>
<comment type="similarity">
    <text evidence="1">Belongs to the LysR transcriptional regulatory family.</text>
</comment>
<organism evidence="6 7">
    <name type="scientific">Martelella alba</name>
    <dbReference type="NCBI Taxonomy" id="2590451"/>
    <lineage>
        <taxon>Bacteria</taxon>
        <taxon>Pseudomonadati</taxon>
        <taxon>Pseudomonadota</taxon>
        <taxon>Alphaproteobacteria</taxon>
        <taxon>Hyphomicrobiales</taxon>
        <taxon>Aurantimonadaceae</taxon>
        <taxon>Martelella</taxon>
    </lineage>
</organism>
<dbReference type="PROSITE" id="PS50931">
    <property type="entry name" value="HTH_LYSR"/>
    <property type="match status" value="1"/>
</dbReference>
<comment type="caution">
    <text evidence="6">The sequence shown here is derived from an EMBL/GenBank/DDBJ whole genome shotgun (WGS) entry which is preliminary data.</text>
</comment>
<dbReference type="RefSeq" id="WP_136991235.1">
    <property type="nucleotide sequence ID" value="NZ_SZPQ01000024.1"/>
</dbReference>
<keyword evidence="7" id="KW-1185">Reference proteome</keyword>
<dbReference type="Proteomes" id="UP000305202">
    <property type="component" value="Unassembled WGS sequence"/>
</dbReference>
<dbReference type="InterPro" id="IPR036390">
    <property type="entry name" value="WH_DNA-bd_sf"/>
</dbReference>
<dbReference type="InterPro" id="IPR005119">
    <property type="entry name" value="LysR_subst-bd"/>
</dbReference>
<evidence type="ECO:0000256" key="1">
    <source>
        <dbReference type="ARBA" id="ARBA00009437"/>
    </source>
</evidence>
<evidence type="ECO:0000313" key="7">
    <source>
        <dbReference type="Proteomes" id="UP000305202"/>
    </source>
</evidence>
<keyword evidence="2" id="KW-0805">Transcription regulation</keyword>
<evidence type="ECO:0000256" key="4">
    <source>
        <dbReference type="ARBA" id="ARBA00023163"/>
    </source>
</evidence>
<dbReference type="InterPro" id="IPR036388">
    <property type="entry name" value="WH-like_DNA-bd_sf"/>
</dbReference>
<dbReference type="Gene3D" id="3.40.190.290">
    <property type="match status" value="1"/>
</dbReference>
<dbReference type="Gene3D" id="1.10.10.10">
    <property type="entry name" value="Winged helix-like DNA-binding domain superfamily/Winged helix DNA-binding domain"/>
    <property type="match status" value="1"/>
</dbReference>
<gene>
    <name evidence="6" type="ORF">FCN80_16325</name>
</gene>
<dbReference type="PANTHER" id="PTHR30427:SF1">
    <property type="entry name" value="TRANSCRIPTIONAL ACTIVATOR PROTEIN LYSR"/>
    <property type="match status" value="1"/>
</dbReference>
<protein>
    <submittedName>
        <fullName evidence="6">LysR family transcriptional regulator</fullName>
    </submittedName>
</protein>
<sequence>MRLRHIEVFQAIVQTGTISAAARMLNVSQPNISRVLNHAEQQLGFTLFERGAQGLCATEEARQLMPLVDDLYCRLQAIDTMTENLRRTRCETVRLGAAHAFGQMIVAPALVAFHRQARSVNVELVTEHFATLCQNILQRELDFALVFGQQVPMDLLAEPLFQSTMVAVLPKNHARNDPVSLKWLCDNNLLMMQQQDPLGQVLHRALRLKGLQPAVSLSIKTYSVIADMVLAGGGTGIVDLFTACRYADQLKILPVDQPLPFEVMIIGRRDTPPSREALRLKKVLKQTFRAQALRYSAMLHCAPVELGTPETALLSANR</sequence>
<evidence type="ECO:0000313" key="6">
    <source>
        <dbReference type="EMBL" id="TKI04886.1"/>
    </source>
</evidence>
<proteinExistence type="inferred from homology"/>
<name>A0ABY2SHR5_9HYPH</name>
<evidence type="ECO:0000256" key="3">
    <source>
        <dbReference type="ARBA" id="ARBA00023125"/>
    </source>
</evidence>
<keyword evidence="3" id="KW-0238">DNA-binding</keyword>
<dbReference type="SUPFAM" id="SSF53850">
    <property type="entry name" value="Periplasmic binding protein-like II"/>
    <property type="match status" value="1"/>
</dbReference>
<dbReference type="InterPro" id="IPR000847">
    <property type="entry name" value="LysR_HTH_N"/>
</dbReference>
<keyword evidence="4" id="KW-0804">Transcription</keyword>